<protein>
    <recommendedName>
        <fullName evidence="5">Nickel/cobalt transporter regulator</fullName>
    </recommendedName>
</protein>
<accession>A0AA45W363</accession>
<evidence type="ECO:0000313" key="2">
    <source>
        <dbReference type="EMBL" id="WCR04934.1"/>
    </source>
</evidence>
<dbReference type="RefSeq" id="WP_076524336.1">
    <property type="nucleotide sequence ID" value="NZ_CP067140.1"/>
</dbReference>
<evidence type="ECO:0000313" key="4">
    <source>
        <dbReference type="Proteomes" id="UP001215549"/>
    </source>
</evidence>
<reference evidence="2 4" key="2">
    <citation type="submission" date="2021-01" db="EMBL/GenBank/DDBJ databases">
        <title>Biogeographic distribution of Paracoccus.</title>
        <authorList>
            <person name="Hollensteiner J."/>
            <person name="Leineberger J."/>
            <person name="Brinkhoff T."/>
            <person name="Daniel R."/>
        </authorList>
    </citation>
    <scope>NUCLEOTIDE SEQUENCE [LARGE SCALE GENOMIC DNA]</scope>
    <source>
        <strain evidence="2 4">DSM 18447</strain>
    </source>
</reference>
<dbReference type="Proteomes" id="UP000186216">
    <property type="component" value="Unassembled WGS sequence"/>
</dbReference>
<keyword evidence="4" id="KW-1185">Reference proteome</keyword>
<dbReference type="Proteomes" id="UP001215549">
    <property type="component" value="Chromosome"/>
</dbReference>
<name>A0AA45W363_9RHOB</name>
<proteinExistence type="predicted"/>
<gene>
    <name evidence="2" type="ORF">JHX88_09605</name>
    <name evidence="1" type="ORF">SAMN05421772_103282</name>
</gene>
<dbReference type="EMBL" id="FTOU01000003">
    <property type="protein sequence ID" value="SIS72403.1"/>
    <property type="molecule type" value="Genomic_DNA"/>
</dbReference>
<evidence type="ECO:0000313" key="1">
    <source>
        <dbReference type="EMBL" id="SIS72403.1"/>
    </source>
</evidence>
<dbReference type="AlphaFoldDB" id="A0AA45W363"/>
<sequence>MGYVRILVTIVTAAVLTVGVVDATFLQHSFTAAAADAETVNFDVGDTLPPDQIHIVTKPGLYGLGPEPANSKYAVAHGKLIRIDPKTGQVLSILRSQTEILD</sequence>
<dbReference type="EMBL" id="CP067140">
    <property type="protein sequence ID" value="WCR04934.1"/>
    <property type="molecule type" value="Genomic_DNA"/>
</dbReference>
<evidence type="ECO:0008006" key="5">
    <source>
        <dbReference type="Google" id="ProtNLM"/>
    </source>
</evidence>
<organism evidence="1 3">
    <name type="scientific">Paracoccus saliphilus</name>
    <dbReference type="NCBI Taxonomy" id="405559"/>
    <lineage>
        <taxon>Bacteria</taxon>
        <taxon>Pseudomonadati</taxon>
        <taxon>Pseudomonadota</taxon>
        <taxon>Alphaproteobacteria</taxon>
        <taxon>Rhodobacterales</taxon>
        <taxon>Paracoccaceae</taxon>
        <taxon>Paracoccus</taxon>
    </lineage>
</organism>
<reference evidence="1 3" key="1">
    <citation type="submission" date="2017-01" db="EMBL/GenBank/DDBJ databases">
        <authorList>
            <person name="Varghese N."/>
            <person name="Submissions S."/>
        </authorList>
    </citation>
    <scope>NUCLEOTIDE SEQUENCE [LARGE SCALE GENOMIC DNA]</scope>
    <source>
        <strain evidence="1 3">DSM 18447</strain>
    </source>
</reference>
<evidence type="ECO:0000313" key="3">
    <source>
        <dbReference type="Proteomes" id="UP000186216"/>
    </source>
</evidence>